<dbReference type="Pfam" id="PF01926">
    <property type="entry name" value="MMR_HSR1"/>
    <property type="match status" value="1"/>
</dbReference>
<sequence length="554" mass="63392">MGKINRKRKRQDENQKNIPDESIPPAPYVIVVHGPPKVGKSLLIKSLVQHYTYHELTDDDTRRPIRIAVKSGEQYRRIQFVECPNNVNGMIDAAKYADAVIFVIDVSYGFEMETLEFVSLLKVHGMPKVIGVFTHLDCFLNKDVKIEKMRTARFEKLFRNEIHEEAHIFCLSAPDEDKKIYQVLDVSKLASFILGMEFHPISWRAAHPYVLVDRFEDVTATESSHMAAACERDIIFHGYLRGCDIKNKGTKVHIAGIGDFPLAGTGIAEHRLVPHINDLKIDDETHTKKEILRVGSYLKFKICDVPSEIVKNRDPWQPILVGGISDREQKVGLVSARFERHSLHIKSLRTNDDIIVSVGWRRYLTKLIYDPKDLSLDSTPEDQPCSASFLGHFATRRSGVVALQSLADSKAAFRILATGKILAFKGFHIPRTIVSEHMTAPEPRDRVWTADTEESEKSRAHVVWGSRERMIADEDMRQKMSEVLEDKLKLTCQKRKTDEPRRAVIILERMYFGNRAEFLEAYQRKKEEDIRNNIPRGMPTRFFQTKTGSTAVAN</sequence>
<dbReference type="SMART" id="SM01362">
    <property type="entry name" value="DUF663"/>
    <property type="match status" value="1"/>
</dbReference>
<dbReference type="GO" id="GO:0000462">
    <property type="term" value="P:maturation of SSU-rRNA from tricistronic rRNA transcript (SSU-rRNA, 5.8S rRNA, LSU-rRNA)"/>
    <property type="evidence" value="ECO:0007669"/>
    <property type="project" value="TreeGrafter"/>
</dbReference>
<dbReference type="GO" id="GO:0000479">
    <property type="term" value="P:endonucleolytic cleavage of tricistronic rRNA transcript (SSU-rRNA, 5.8S rRNA, LSU-rRNA)"/>
    <property type="evidence" value="ECO:0007669"/>
    <property type="project" value="TreeGrafter"/>
</dbReference>
<organism evidence="6 7">
    <name type="scientific">Papaver somniferum</name>
    <name type="common">Opium poppy</name>
    <dbReference type="NCBI Taxonomy" id="3469"/>
    <lineage>
        <taxon>Eukaryota</taxon>
        <taxon>Viridiplantae</taxon>
        <taxon>Streptophyta</taxon>
        <taxon>Embryophyta</taxon>
        <taxon>Tracheophyta</taxon>
        <taxon>Spermatophyta</taxon>
        <taxon>Magnoliopsida</taxon>
        <taxon>Ranunculales</taxon>
        <taxon>Papaveraceae</taxon>
        <taxon>Papaveroideae</taxon>
        <taxon>Papaver</taxon>
    </lineage>
</organism>
<dbReference type="GO" id="GO:0005525">
    <property type="term" value="F:GTP binding"/>
    <property type="evidence" value="ECO:0007669"/>
    <property type="project" value="InterPro"/>
</dbReference>
<comment type="subcellular location">
    <subcellularLocation>
        <location evidence="1">Nucleus</location>
        <location evidence="1">Nucleolus</location>
    </subcellularLocation>
</comment>
<evidence type="ECO:0000256" key="2">
    <source>
        <dbReference type="ARBA" id="ARBA00022517"/>
    </source>
</evidence>
<proteinExistence type="predicted"/>
<dbReference type="InterPro" id="IPR012948">
    <property type="entry name" value="AARP2CN"/>
</dbReference>
<dbReference type="AlphaFoldDB" id="A0A4Y7KEL9"/>
<dbReference type="InterPro" id="IPR006073">
    <property type="entry name" value="GTP-bd"/>
</dbReference>
<dbReference type="InterPro" id="IPR039761">
    <property type="entry name" value="Bms1/Tsr1"/>
</dbReference>
<dbReference type="STRING" id="3469.A0A4Y7KEL9"/>
<evidence type="ECO:0000256" key="3">
    <source>
        <dbReference type="ARBA" id="ARBA00023242"/>
    </source>
</evidence>
<evidence type="ECO:0000256" key="4">
    <source>
        <dbReference type="SAM" id="MobiDB-lite"/>
    </source>
</evidence>
<dbReference type="PANTHER" id="PTHR12858:SF2">
    <property type="entry name" value="RIBOSOME BIOGENESIS PROTEIN BMS1 HOMOLOG"/>
    <property type="match status" value="1"/>
</dbReference>
<dbReference type="Pfam" id="PF04950">
    <property type="entry name" value="RIBIOP_C"/>
    <property type="match status" value="1"/>
</dbReference>
<dbReference type="Pfam" id="PF08142">
    <property type="entry name" value="AARP2CN"/>
    <property type="match status" value="1"/>
</dbReference>
<evidence type="ECO:0000256" key="1">
    <source>
        <dbReference type="ARBA" id="ARBA00004604"/>
    </source>
</evidence>
<feature type="compositionally biased region" description="Basic and acidic residues" evidence="4">
    <location>
        <begin position="10"/>
        <end position="19"/>
    </location>
</feature>
<evidence type="ECO:0000259" key="5">
    <source>
        <dbReference type="PROSITE" id="PS51714"/>
    </source>
</evidence>
<keyword evidence="3" id="KW-0539">Nucleus</keyword>
<dbReference type="SUPFAM" id="SSF52540">
    <property type="entry name" value="P-loop containing nucleoside triphosphate hydrolases"/>
    <property type="match status" value="1"/>
</dbReference>
<protein>
    <recommendedName>
        <fullName evidence="5">Bms1-type G domain-containing protein</fullName>
    </recommendedName>
</protein>
<reference evidence="6 7" key="1">
    <citation type="journal article" date="2018" name="Science">
        <title>The opium poppy genome and morphinan production.</title>
        <authorList>
            <person name="Guo L."/>
            <person name="Winzer T."/>
            <person name="Yang X."/>
            <person name="Li Y."/>
            <person name="Ning Z."/>
            <person name="He Z."/>
            <person name="Teodor R."/>
            <person name="Lu Y."/>
            <person name="Bowser T.A."/>
            <person name="Graham I.A."/>
            <person name="Ye K."/>
        </authorList>
    </citation>
    <scope>NUCLEOTIDE SEQUENCE [LARGE SCALE GENOMIC DNA]</scope>
    <source>
        <strain evidence="7">cv. HN1</strain>
        <tissue evidence="6">Leaves</tissue>
    </source>
</reference>
<dbReference type="GO" id="GO:0030686">
    <property type="term" value="C:90S preribosome"/>
    <property type="evidence" value="ECO:0007669"/>
    <property type="project" value="TreeGrafter"/>
</dbReference>
<dbReference type="PROSITE" id="PS51714">
    <property type="entry name" value="G_BMS1"/>
    <property type="match status" value="1"/>
</dbReference>
<evidence type="ECO:0000313" key="7">
    <source>
        <dbReference type="Proteomes" id="UP000316621"/>
    </source>
</evidence>
<dbReference type="InterPro" id="IPR027417">
    <property type="entry name" value="P-loop_NTPase"/>
</dbReference>
<dbReference type="InterPro" id="IPR030387">
    <property type="entry name" value="G_Bms1/Tsr1_dom"/>
</dbReference>
<keyword evidence="2" id="KW-0690">Ribosome biogenesis</keyword>
<dbReference type="Gramene" id="RZC71824">
    <property type="protein sequence ID" value="RZC71824"/>
    <property type="gene ID" value="C5167_034988"/>
</dbReference>
<name>A0A4Y7KEL9_PAPSO</name>
<dbReference type="Proteomes" id="UP000316621">
    <property type="component" value="Chromosome 7"/>
</dbReference>
<dbReference type="PANTHER" id="PTHR12858">
    <property type="entry name" value="RIBOSOME BIOGENESIS PROTEIN"/>
    <property type="match status" value="1"/>
</dbReference>
<feature type="region of interest" description="Disordered" evidence="4">
    <location>
        <begin position="1"/>
        <end position="21"/>
    </location>
</feature>
<dbReference type="GO" id="GO:0003924">
    <property type="term" value="F:GTPase activity"/>
    <property type="evidence" value="ECO:0007669"/>
    <property type="project" value="TreeGrafter"/>
</dbReference>
<keyword evidence="7" id="KW-1185">Reference proteome</keyword>
<gene>
    <name evidence="6" type="ORF">C5167_034988</name>
</gene>
<accession>A0A4Y7KEL9</accession>
<dbReference type="InterPro" id="IPR007034">
    <property type="entry name" value="BMS1_TSR1_C"/>
</dbReference>
<feature type="domain" description="Bms1-type G" evidence="5">
    <location>
        <begin position="26"/>
        <end position="190"/>
    </location>
</feature>
<dbReference type="GO" id="GO:0034511">
    <property type="term" value="F:U3 snoRNA binding"/>
    <property type="evidence" value="ECO:0007669"/>
    <property type="project" value="TreeGrafter"/>
</dbReference>
<dbReference type="EMBL" id="CM010721">
    <property type="protein sequence ID" value="RZC71824.1"/>
    <property type="molecule type" value="Genomic_DNA"/>
</dbReference>
<dbReference type="SMART" id="SM00785">
    <property type="entry name" value="AARP2CN"/>
    <property type="match status" value="1"/>
</dbReference>
<dbReference type="GO" id="GO:0005730">
    <property type="term" value="C:nucleolus"/>
    <property type="evidence" value="ECO:0007669"/>
    <property type="project" value="UniProtKB-SubCell"/>
</dbReference>
<dbReference type="Gene3D" id="3.40.50.300">
    <property type="entry name" value="P-loop containing nucleotide triphosphate hydrolases"/>
    <property type="match status" value="1"/>
</dbReference>
<evidence type="ECO:0000313" key="6">
    <source>
        <dbReference type="EMBL" id="RZC71824.1"/>
    </source>
</evidence>